<accession>A0AAE0VTQ0</accession>
<reference evidence="2" key="1">
    <citation type="journal article" date="2021" name="Genome Biol. Evol.">
        <title>A High-Quality Reference Genome for a Parasitic Bivalve with Doubly Uniparental Inheritance (Bivalvia: Unionida).</title>
        <authorList>
            <person name="Smith C.H."/>
        </authorList>
    </citation>
    <scope>NUCLEOTIDE SEQUENCE</scope>
    <source>
        <strain evidence="2">CHS0354</strain>
    </source>
</reference>
<dbReference type="InterPro" id="IPR003609">
    <property type="entry name" value="Pan_app"/>
</dbReference>
<dbReference type="Proteomes" id="UP001195483">
    <property type="component" value="Unassembled WGS sequence"/>
</dbReference>
<reference evidence="2" key="3">
    <citation type="submission" date="2023-05" db="EMBL/GenBank/DDBJ databases">
        <authorList>
            <person name="Smith C.H."/>
        </authorList>
    </citation>
    <scope>NUCLEOTIDE SEQUENCE</scope>
    <source>
        <strain evidence="2">CHS0354</strain>
        <tissue evidence="2">Mantle</tissue>
    </source>
</reference>
<dbReference type="EMBL" id="JAEAOA010000943">
    <property type="protein sequence ID" value="KAK3589696.1"/>
    <property type="molecule type" value="Genomic_DNA"/>
</dbReference>
<keyword evidence="3" id="KW-1185">Reference proteome</keyword>
<dbReference type="PROSITE" id="PS50948">
    <property type="entry name" value="PAN"/>
    <property type="match status" value="1"/>
</dbReference>
<evidence type="ECO:0000313" key="2">
    <source>
        <dbReference type="EMBL" id="KAK3589696.1"/>
    </source>
</evidence>
<reference evidence="2" key="2">
    <citation type="journal article" date="2021" name="Genome Biol. Evol.">
        <title>Developing a high-quality reference genome for a parasitic bivalve with doubly uniparental inheritance (Bivalvia: Unionida).</title>
        <authorList>
            <person name="Smith C.H."/>
        </authorList>
    </citation>
    <scope>NUCLEOTIDE SEQUENCE</scope>
    <source>
        <strain evidence="2">CHS0354</strain>
        <tissue evidence="2">Mantle</tissue>
    </source>
</reference>
<gene>
    <name evidence="2" type="ORF">CHS0354_015205</name>
</gene>
<feature type="domain" description="Apple" evidence="1">
    <location>
        <begin position="41"/>
        <end position="139"/>
    </location>
</feature>
<sequence>MFYAAVQNYQSTRFYVALLNYQNITFYVALLNDQSTLHRRCSYDGYNNTDIKATDFGTDFQTVANSNITLNESVHLLGDVDFCKSVCEQSKLNDGYECWAFTFSEIDRCYLYYYSKPIYIGDLIEMGNSNSTSLYLKRCSNDPSTMAPSK</sequence>
<evidence type="ECO:0000313" key="3">
    <source>
        <dbReference type="Proteomes" id="UP001195483"/>
    </source>
</evidence>
<dbReference type="AlphaFoldDB" id="A0AAE0VTQ0"/>
<organism evidence="2 3">
    <name type="scientific">Potamilus streckersoni</name>
    <dbReference type="NCBI Taxonomy" id="2493646"/>
    <lineage>
        <taxon>Eukaryota</taxon>
        <taxon>Metazoa</taxon>
        <taxon>Spiralia</taxon>
        <taxon>Lophotrochozoa</taxon>
        <taxon>Mollusca</taxon>
        <taxon>Bivalvia</taxon>
        <taxon>Autobranchia</taxon>
        <taxon>Heteroconchia</taxon>
        <taxon>Palaeoheterodonta</taxon>
        <taxon>Unionida</taxon>
        <taxon>Unionoidea</taxon>
        <taxon>Unionidae</taxon>
        <taxon>Ambleminae</taxon>
        <taxon>Lampsilini</taxon>
        <taxon>Potamilus</taxon>
    </lineage>
</organism>
<protein>
    <recommendedName>
        <fullName evidence="1">Apple domain-containing protein</fullName>
    </recommendedName>
</protein>
<comment type="caution">
    <text evidence="2">The sequence shown here is derived from an EMBL/GenBank/DDBJ whole genome shotgun (WGS) entry which is preliminary data.</text>
</comment>
<name>A0AAE0VTQ0_9BIVA</name>
<proteinExistence type="predicted"/>
<evidence type="ECO:0000259" key="1">
    <source>
        <dbReference type="PROSITE" id="PS50948"/>
    </source>
</evidence>